<dbReference type="Pfam" id="PF05336">
    <property type="entry name" value="rhaM"/>
    <property type="match status" value="1"/>
</dbReference>
<reference evidence="1 2" key="1">
    <citation type="submission" date="2014-09" db="EMBL/GenBank/DDBJ databases">
        <title>Draft Genome Sequence of Porphyromonas macacae COT-192_OH2859.</title>
        <authorList>
            <person name="Wallis C."/>
            <person name="Deusch O."/>
            <person name="O'Flynn C."/>
            <person name="Davis I."/>
            <person name="Horsfall A."/>
            <person name="Kirkwood N."/>
            <person name="Harris S."/>
            <person name="Eisen J.A."/>
            <person name="Coil D.A."/>
            <person name="Darling A.E."/>
            <person name="Jospin G."/>
            <person name="Alexiev A."/>
        </authorList>
    </citation>
    <scope>NUCLEOTIDE SEQUENCE [LARGE SCALE GENOMIC DNA]</scope>
    <source>
        <strain evidence="2">COT-192 OH2859</strain>
    </source>
</reference>
<accession>A0A0A2E455</accession>
<dbReference type="SUPFAM" id="SSF54909">
    <property type="entry name" value="Dimeric alpha+beta barrel"/>
    <property type="match status" value="1"/>
</dbReference>
<proteinExistence type="predicted"/>
<dbReference type="PANTHER" id="PTHR43239">
    <property type="entry name" value="UPF0734 PROTEIN DDB_G0273871/DDB_G0273177"/>
    <property type="match status" value="1"/>
</dbReference>
<dbReference type="STRING" id="28115.HQ47_07065"/>
<dbReference type="InterPro" id="IPR008000">
    <property type="entry name" value="Rham/fucose_mutarotase"/>
</dbReference>
<evidence type="ECO:0000313" key="1">
    <source>
        <dbReference type="EMBL" id="KGN73698.1"/>
    </source>
</evidence>
<dbReference type="Gene3D" id="3.30.70.100">
    <property type="match status" value="1"/>
</dbReference>
<comment type="caution">
    <text evidence="1">The sequence shown here is derived from an EMBL/GenBank/DDBJ whole genome shotgun (WGS) entry which is preliminary data.</text>
</comment>
<dbReference type="InterPro" id="IPR011008">
    <property type="entry name" value="Dimeric_a/b-barrel"/>
</dbReference>
<evidence type="ECO:0000313" key="2">
    <source>
        <dbReference type="Proteomes" id="UP000030103"/>
    </source>
</evidence>
<protein>
    <submittedName>
        <fullName evidence="1">L-rhamnose mutarotase</fullName>
    </submittedName>
</protein>
<dbReference type="GO" id="GO:0016857">
    <property type="term" value="F:racemase and epimerase activity, acting on carbohydrates and derivatives"/>
    <property type="evidence" value="ECO:0007669"/>
    <property type="project" value="InterPro"/>
</dbReference>
<gene>
    <name evidence="1" type="ORF">HQ47_07065</name>
</gene>
<dbReference type="Proteomes" id="UP000030103">
    <property type="component" value="Unassembled WGS sequence"/>
</dbReference>
<name>A0A0A2E455_9PORP</name>
<dbReference type="AlphaFoldDB" id="A0A0A2E455"/>
<dbReference type="OrthoDB" id="1430580at2"/>
<organism evidence="1 2">
    <name type="scientific">Porphyromonas macacae</name>
    <dbReference type="NCBI Taxonomy" id="28115"/>
    <lineage>
        <taxon>Bacteria</taxon>
        <taxon>Pseudomonadati</taxon>
        <taxon>Bacteroidota</taxon>
        <taxon>Bacteroidia</taxon>
        <taxon>Bacteroidales</taxon>
        <taxon>Porphyromonadaceae</taxon>
        <taxon>Porphyromonas</taxon>
    </lineage>
</organism>
<dbReference type="PANTHER" id="PTHR43239:SF1">
    <property type="entry name" value="UPF0734 PROTEIN DDB_G0273871_DDB_G0273177"/>
    <property type="match status" value="1"/>
</dbReference>
<sequence>MKRFCQTLELYDDREKIARYIDAHRHVWPEILDGIRSVGILDMQIFIHGHTLFMIMDTVDGFDWERDNARLAALPRQAEWEDFVGQFQRSESGQTSTDKWQLMERIFKL</sequence>
<dbReference type="RefSeq" id="WP_036874298.1">
    <property type="nucleotide sequence ID" value="NZ_JRFA01000019.1"/>
</dbReference>
<dbReference type="eggNOG" id="COG3254">
    <property type="taxonomic scope" value="Bacteria"/>
</dbReference>
<dbReference type="EMBL" id="JRFA01000019">
    <property type="protein sequence ID" value="KGN73698.1"/>
    <property type="molecule type" value="Genomic_DNA"/>
</dbReference>
<keyword evidence="2" id="KW-1185">Reference proteome</keyword>
<dbReference type="InterPro" id="IPR052996">
    <property type="entry name" value="Carb_Metab_Mutarotase"/>
</dbReference>